<dbReference type="AlphaFoldDB" id="A0A0F8X818"/>
<reference evidence="1" key="1">
    <citation type="journal article" date="2015" name="Nature">
        <title>Complex archaea that bridge the gap between prokaryotes and eukaryotes.</title>
        <authorList>
            <person name="Spang A."/>
            <person name="Saw J.H."/>
            <person name="Jorgensen S.L."/>
            <person name="Zaremba-Niedzwiedzka K."/>
            <person name="Martijn J."/>
            <person name="Lind A.E."/>
            <person name="van Eijk R."/>
            <person name="Schleper C."/>
            <person name="Guy L."/>
            <person name="Ettema T.J."/>
        </authorList>
    </citation>
    <scope>NUCLEOTIDE SEQUENCE</scope>
</reference>
<accession>A0A0F8X818</accession>
<gene>
    <name evidence="1" type="ORF">LCGC14_2979040</name>
</gene>
<feature type="non-terminal residue" evidence="1">
    <location>
        <position position="1"/>
    </location>
</feature>
<organism evidence="1">
    <name type="scientific">marine sediment metagenome</name>
    <dbReference type="NCBI Taxonomy" id="412755"/>
    <lineage>
        <taxon>unclassified sequences</taxon>
        <taxon>metagenomes</taxon>
        <taxon>ecological metagenomes</taxon>
    </lineage>
</organism>
<sequence length="39" mass="4448">VWAAGAGRTIVIRIPFGYTSLHYQTPDNSRKFILRELAE</sequence>
<evidence type="ECO:0000313" key="1">
    <source>
        <dbReference type="EMBL" id="KKK64953.1"/>
    </source>
</evidence>
<protein>
    <submittedName>
        <fullName evidence="1">Uncharacterized protein</fullName>
    </submittedName>
</protein>
<comment type="caution">
    <text evidence="1">The sequence shown here is derived from an EMBL/GenBank/DDBJ whole genome shotgun (WGS) entry which is preliminary data.</text>
</comment>
<name>A0A0F8X818_9ZZZZ</name>
<proteinExistence type="predicted"/>
<dbReference type="EMBL" id="LAZR01060789">
    <property type="protein sequence ID" value="KKK64953.1"/>
    <property type="molecule type" value="Genomic_DNA"/>
</dbReference>